<sequence>MKFMSTQAMCPATRLKTRPVDLSKVRWIQISHWTNSNSVH</sequence>
<evidence type="ECO:0000313" key="1">
    <source>
        <dbReference type="EMBL" id="MBW82195.1"/>
    </source>
</evidence>
<name>A0A2P2ILW8_RHIMU</name>
<organism evidence="1">
    <name type="scientific">Rhizophora mucronata</name>
    <name type="common">Asiatic mangrove</name>
    <dbReference type="NCBI Taxonomy" id="61149"/>
    <lineage>
        <taxon>Eukaryota</taxon>
        <taxon>Viridiplantae</taxon>
        <taxon>Streptophyta</taxon>
        <taxon>Embryophyta</taxon>
        <taxon>Tracheophyta</taxon>
        <taxon>Spermatophyta</taxon>
        <taxon>Magnoliopsida</taxon>
        <taxon>eudicotyledons</taxon>
        <taxon>Gunneridae</taxon>
        <taxon>Pentapetalae</taxon>
        <taxon>rosids</taxon>
        <taxon>fabids</taxon>
        <taxon>Malpighiales</taxon>
        <taxon>Rhizophoraceae</taxon>
        <taxon>Rhizophora</taxon>
    </lineage>
</organism>
<dbReference type="EMBL" id="GGEC01001712">
    <property type="protein sequence ID" value="MBW82195.1"/>
    <property type="molecule type" value="Transcribed_RNA"/>
</dbReference>
<protein>
    <submittedName>
        <fullName evidence="1">Bifunctional L-3-cyanoalanine synthase/cysteine synthase D1-like isoform X1</fullName>
    </submittedName>
</protein>
<accession>A0A2P2ILW8</accession>
<dbReference type="AlphaFoldDB" id="A0A2P2ILW8"/>
<reference evidence="1" key="1">
    <citation type="submission" date="2018-02" db="EMBL/GenBank/DDBJ databases">
        <title>Rhizophora mucronata_Transcriptome.</title>
        <authorList>
            <person name="Meera S.P."/>
            <person name="Sreeshan A."/>
            <person name="Augustine A."/>
        </authorList>
    </citation>
    <scope>NUCLEOTIDE SEQUENCE</scope>
    <source>
        <tissue evidence="1">Leaf</tissue>
    </source>
</reference>
<proteinExistence type="predicted"/>